<dbReference type="Pfam" id="PF00724">
    <property type="entry name" value="Oxidored_FMN"/>
    <property type="match status" value="1"/>
</dbReference>
<evidence type="ECO:0000256" key="2">
    <source>
        <dbReference type="ARBA" id="ARBA00023002"/>
    </source>
</evidence>
<dbReference type="RefSeq" id="WP_377774192.1">
    <property type="nucleotide sequence ID" value="NZ_JBHUOQ010000004.1"/>
</dbReference>
<feature type="domain" description="NADH:flavin oxidoreductase/NADH oxidase N-terminal" evidence="3">
    <location>
        <begin position="7"/>
        <end position="328"/>
    </location>
</feature>
<protein>
    <submittedName>
        <fullName evidence="4">NADH-dependent flavin oxidoreductase</fullName>
    </submittedName>
</protein>
<gene>
    <name evidence="4" type="ORF">ACFSX4_10080</name>
</gene>
<dbReference type="PANTHER" id="PTHR43656:SF2">
    <property type="entry name" value="BINDING OXIDOREDUCTASE, PUTATIVE (AFU_ORTHOLOGUE AFUA_2G08260)-RELATED"/>
    <property type="match status" value="1"/>
</dbReference>
<dbReference type="SUPFAM" id="SSF51395">
    <property type="entry name" value="FMN-linked oxidoreductases"/>
    <property type="match status" value="1"/>
</dbReference>
<keyword evidence="2" id="KW-0560">Oxidoreductase</keyword>
<keyword evidence="5" id="KW-1185">Reference proteome</keyword>
<dbReference type="PANTHER" id="PTHR43656">
    <property type="entry name" value="BINDING OXIDOREDUCTASE, PUTATIVE (AFU_ORTHOLOGUE AFUA_2G08260)-RELATED"/>
    <property type="match status" value="1"/>
</dbReference>
<dbReference type="InterPro" id="IPR001155">
    <property type="entry name" value="OxRdtase_FMN_N"/>
</dbReference>
<dbReference type="Gene3D" id="3.20.20.70">
    <property type="entry name" value="Aldolase class I"/>
    <property type="match status" value="1"/>
</dbReference>
<dbReference type="InterPro" id="IPR013785">
    <property type="entry name" value="Aldolase_TIM"/>
</dbReference>
<dbReference type="Proteomes" id="UP001597519">
    <property type="component" value="Unassembled WGS sequence"/>
</dbReference>
<evidence type="ECO:0000313" key="5">
    <source>
        <dbReference type="Proteomes" id="UP001597519"/>
    </source>
</evidence>
<dbReference type="EMBL" id="JBHUOQ010000004">
    <property type="protein sequence ID" value="MFD2830807.1"/>
    <property type="molecule type" value="Genomic_DNA"/>
</dbReference>
<dbReference type="CDD" id="cd04735">
    <property type="entry name" value="OYE_like_4_FMN"/>
    <property type="match status" value="1"/>
</dbReference>
<evidence type="ECO:0000259" key="3">
    <source>
        <dbReference type="Pfam" id="PF00724"/>
    </source>
</evidence>
<reference evidence="5" key="1">
    <citation type="journal article" date="2019" name="Int. J. Syst. Evol. Microbiol.">
        <title>The Global Catalogue of Microorganisms (GCM) 10K type strain sequencing project: providing services to taxonomists for standard genome sequencing and annotation.</title>
        <authorList>
            <consortium name="The Broad Institute Genomics Platform"/>
            <consortium name="The Broad Institute Genome Sequencing Center for Infectious Disease"/>
            <person name="Wu L."/>
            <person name="Ma J."/>
        </authorList>
    </citation>
    <scope>NUCLEOTIDE SEQUENCE [LARGE SCALE GENOMIC DNA]</scope>
    <source>
        <strain evidence="5">KCTC 33575</strain>
    </source>
</reference>
<evidence type="ECO:0000256" key="1">
    <source>
        <dbReference type="ARBA" id="ARBA00022630"/>
    </source>
</evidence>
<evidence type="ECO:0000313" key="4">
    <source>
        <dbReference type="EMBL" id="MFD2830807.1"/>
    </source>
</evidence>
<proteinExistence type="predicted"/>
<keyword evidence="1" id="KW-0285">Flavoprotein</keyword>
<accession>A0ABW5WXS7</accession>
<sequence length="364" mass="40665">MQTDERELFQPFRFRSGVTIENRMAMAPMTTWAGNTDLTVSEDEIEYYKIRVNGVGLVITGCTHVTKNGQGFTDEFAAYEDSYVPSLKRLAETAKSGGAPAVLQIFHAGNKTLPDLDVVGPSDISGDSKTVRELTNEEILDIIEAFKETTRRAVEAGFDGVEIHGAHGFLVQNFWSPGTNKRTDEWGGSLEKRLRFPHEVIKAVRSAIDEYAQKPFMLGYRLSPEESSDPDGLRIEDTFKLVEFLETENIDYVHISLGDAAGTPVGNYDQPTVRLISERTELPVMAAGSIATPEAARNINSLGADLIAVGRGLIIDPRWVELFKENQEESIETVIKKSDSEHLKIPDKLWKIFEQRKGWLNIEE</sequence>
<comment type="caution">
    <text evidence="4">The sequence shown here is derived from an EMBL/GenBank/DDBJ whole genome shotgun (WGS) entry which is preliminary data.</text>
</comment>
<dbReference type="InterPro" id="IPR051799">
    <property type="entry name" value="NADH_flavin_oxidoreductase"/>
</dbReference>
<name>A0ABW5WXS7_9STAP</name>
<organism evidence="4 5">
    <name type="scientific">Corticicoccus populi</name>
    <dbReference type="NCBI Taxonomy" id="1812821"/>
    <lineage>
        <taxon>Bacteria</taxon>
        <taxon>Bacillati</taxon>
        <taxon>Bacillota</taxon>
        <taxon>Bacilli</taxon>
        <taxon>Bacillales</taxon>
        <taxon>Staphylococcaceae</taxon>
        <taxon>Corticicoccus</taxon>
    </lineage>
</organism>